<keyword evidence="2" id="KW-0597">Phosphoprotein</keyword>
<dbReference type="EMBL" id="LR134182">
    <property type="protein sequence ID" value="VEB44197.1"/>
    <property type="molecule type" value="Genomic_DNA"/>
</dbReference>
<dbReference type="Gene3D" id="1.20.120.160">
    <property type="entry name" value="HPT domain"/>
    <property type="match status" value="1"/>
</dbReference>
<keyword evidence="5" id="KW-0378">Hydrolase</keyword>
<dbReference type="AlphaFoldDB" id="A0A3S4LMF4"/>
<evidence type="ECO:0000259" key="4">
    <source>
        <dbReference type="PROSITE" id="PS51832"/>
    </source>
</evidence>
<accession>A0A3S4LMF4</accession>
<dbReference type="SUPFAM" id="SSF47226">
    <property type="entry name" value="Histidine-containing phosphotransfer domain, HPT domain"/>
    <property type="match status" value="1"/>
</dbReference>
<reference evidence="5 6" key="1">
    <citation type="submission" date="2018-12" db="EMBL/GenBank/DDBJ databases">
        <authorList>
            <consortium name="Pathogen Informatics"/>
        </authorList>
    </citation>
    <scope>NUCLEOTIDE SEQUENCE [LARGE SCALE GENOMIC DNA]</scope>
    <source>
        <strain evidence="5 6">NCTC9695</strain>
    </source>
</reference>
<dbReference type="SUPFAM" id="SSF109604">
    <property type="entry name" value="HD-domain/PDEase-like"/>
    <property type="match status" value="1"/>
</dbReference>
<sequence>MATPQLMPEIIDPISFQDFRDALSDYAPQLEQLVCQLEDGSGNEEKIAQLFRILHSVKGDASLCQVHFVEPYVHVLEHLLDRVRHKELPYLDVLGDVLLLVMDRLVLMLDAVAQDWPLDDLRMDALRMRLEPLLDKSADELPQACARLVASMMGQAPSSFQATGEHGASHGGHRFADLQFFRSLAVQLEQRVPAYAGRTERNLALALETNRLAEQPLPMEQLAAAIYMHDIGMMLLPESLWLKAGRLSEEDRRALSAHPGWASGLLERMPGWEEAAVMVAQHHERPDGSGYPDGLTDGAICSGASLLALVDAFESVMLKHAQQGQRRSMLRAVAELNASERQFDPYWLQLFNQVVRTRLELAMWSAAPSRAAQRAPWRANQSSILRQPSWASRGW</sequence>
<dbReference type="PANTHER" id="PTHR45228:SF4">
    <property type="entry name" value="LIPOPROTEIN"/>
    <property type="match status" value="1"/>
</dbReference>
<dbReference type="InterPro" id="IPR003607">
    <property type="entry name" value="HD/PDEase_dom"/>
</dbReference>
<organism evidence="5 6">
    <name type="scientific">Chromobacterium violaceum</name>
    <dbReference type="NCBI Taxonomy" id="536"/>
    <lineage>
        <taxon>Bacteria</taxon>
        <taxon>Pseudomonadati</taxon>
        <taxon>Pseudomonadota</taxon>
        <taxon>Betaproteobacteria</taxon>
        <taxon>Neisseriales</taxon>
        <taxon>Chromobacteriaceae</taxon>
        <taxon>Chromobacterium</taxon>
    </lineage>
</organism>
<proteinExistence type="predicted"/>
<evidence type="ECO:0000313" key="6">
    <source>
        <dbReference type="Proteomes" id="UP000275777"/>
    </source>
</evidence>
<dbReference type="InterPro" id="IPR052020">
    <property type="entry name" value="Cyclic_di-GMP/3'3'-cGAMP_PDE"/>
</dbReference>
<dbReference type="GO" id="GO:0004672">
    <property type="term" value="F:protein kinase activity"/>
    <property type="evidence" value="ECO:0007669"/>
    <property type="project" value="UniProtKB-ARBA"/>
</dbReference>
<dbReference type="PROSITE" id="PS51832">
    <property type="entry name" value="HD_GYP"/>
    <property type="match status" value="1"/>
</dbReference>
<keyword evidence="1" id="KW-0902">Two-component regulatory system</keyword>
<dbReference type="EC" id="3.1.4.52" evidence="5"/>
<evidence type="ECO:0000313" key="5">
    <source>
        <dbReference type="EMBL" id="VEB44197.1"/>
    </source>
</evidence>
<dbReference type="GO" id="GO:0071111">
    <property type="term" value="F:cyclic-guanylate-specific phosphodiesterase activity"/>
    <property type="evidence" value="ECO:0007669"/>
    <property type="project" value="UniProtKB-EC"/>
</dbReference>
<dbReference type="Proteomes" id="UP000275777">
    <property type="component" value="Chromosome"/>
</dbReference>
<dbReference type="InterPro" id="IPR008207">
    <property type="entry name" value="Sig_transdc_His_kin_Hpt_dom"/>
</dbReference>
<protein>
    <submittedName>
        <fullName evidence="5">Cyclic di-GMP phosphodiesterase response regulator RpfG</fullName>
        <ecNumber evidence="5">3.1.4.52</ecNumber>
    </submittedName>
</protein>
<dbReference type="InterPro" id="IPR037522">
    <property type="entry name" value="HD_GYP_dom"/>
</dbReference>
<dbReference type="CDD" id="cd00077">
    <property type="entry name" value="HDc"/>
    <property type="match status" value="1"/>
</dbReference>
<dbReference type="PROSITE" id="PS50894">
    <property type="entry name" value="HPT"/>
    <property type="match status" value="1"/>
</dbReference>
<dbReference type="Gene3D" id="1.10.3210.10">
    <property type="entry name" value="Hypothetical protein af1432"/>
    <property type="match status" value="1"/>
</dbReference>
<feature type="domain" description="HD-GYP" evidence="4">
    <location>
        <begin position="170"/>
        <end position="367"/>
    </location>
</feature>
<feature type="modified residue" description="Phosphohistidine" evidence="2">
    <location>
        <position position="55"/>
    </location>
</feature>
<dbReference type="Pfam" id="PF13487">
    <property type="entry name" value="HD_5"/>
    <property type="match status" value="1"/>
</dbReference>
<evidence type="ECO:0000256" key="1">
    <source>
        <dbReference type="ARBA" id="ARBA00023012"/>
    </source>
</evidence>
<evidence type="ECO:0000256" key="2">
    <source>
        <dbReference type="PROSITE-ProRule" id="PRU00110"/>
    </source>
</evidence>
<name>A0A3S4LMF4_CHRVL</name>
<dbReference type="SMART" id="SM00073">
    <property type="entry name" value="HPT"/>
    <property type="match status" value="1"/>
</dbReference>
<evidence type="ECO:0000259" key="3">
    <source>
        <dbReference type="PROSITE" id="PS50894"/>
    </source>
</evidence>
<dbReference type="CDD" id="cd00088">
    <property type="entry name" value="HPT"/>
    <property type="match status" value="1"/>
</dbReference>
<feature type="domain" description="HPt" evidence="3">
    <location>
        <begin position="15"/>
        <end position="112"/>
    </location>
</feature>
<gene>
    <name evidence="5" type="primary">rpfG_6</name>
    <name evidence="5" type="ORF">NCTC9695_04684</name>
</gene>
<dbReference type="InterPro" id="IPR036641">
    <property type="entry name" value="HPT_dom_sf"/>
</dbReference>
<dbReference type="PANTHER" id="PTHR45228">
    <property type="entry name" value="CYCLIC DI-GMP PHOSPHODIESTERASE TM_0186-RELATED"/>
    <property type="match status" value="1"/>
</dbReference>
<dbReference type="GO" id="GO:0000160">
    <property type="term" value="P:phosphorelay signal transduction system"/>
    <property type="evidence" value="ECO:0007669"/>
    <property type="project" value="UniProtKB-KW"/>
</dbReference>
<dbReference type="Pfam" id="PF01627">
    <property type="entry name" value="Hpt"/>
    <property type="match status" value="1"/>
</dbReference>